<evidence type="ECO:0000256" key="1">
    <source>
        <dbReference type="ARBA" id="ARBA00001933"/>
    </source>
</evidence>
<comment type="cofactor">
    <cofactor evidence="1 6">
        <name>pyridoxal 5'-phosphate</name>
        <dbReference type="ChEBI" id="CHEBI:597326"/>
    </cofactor>
</comment>
<dbReference type="Gene3D" id="3.90.1150.10">
    <property type="entry name" value="Aspartate Aminotransferase, domain 1"/>
    <property type="match status" value="1"/>
</dbReference>
<organism evidence="8 9">
    <name type="scientific">Alkalilimnicola ehrlichii (strain ATCC BAA-1101 / DSM 17681 / MLHE-1)</name>
    <dbReference type="NCBI Taxonomy" id="187272"/>
    <lineage>
        <taxon>Bacteria</taxon>
        <taxon>Pseudomonadati</taxon>
        <taxon>Pseudomonadota</taxon>
        <taxon>Gammaproteobacteria</taxon>
        <taxon>Chromatiales</taxon>
        <taxon>Ectothiorhodospiraceae</taxon>
        <taxon>Alkalilimnicola</taxon>
    </lineage>
</organism>
<evidence type="ECO:0000256" key="3">
    <source>
        <dbReference type="ARBA" id="ARBA00022576"/>
    </source>
</evidence>
<evidence type="ECO:0000313" key="8">
    <source>
        <dbReference type="EMBL" id="ABI56231.1"/>
    </source>
</evidence>
<feature type="domain" description="Aminotransferase class I/classII large" evidence="7">
    <location>
        <begin position="59"/>
        <end position="407"/>
    </location>
</feature>
<proteinExistence type="inferred from homology"/>
<dbReference type="PANTHER" id="PTHR46383:SF3">
    <property type="entry name" value="ASPARTATE AMINOTRANSFERASE-RELATED"/>
    <property type="match status" value="1"/>
</dbReference>
<evidence type="ECO:0000256" key="6">
    <source>
        <dbReference type="RuleBase" id="RU000481"/>
    </source>
</evidence>
<evidence type="ECO:0000259" key="7">
    <source>
        <dbReference type="Pfam" id="PF00155"/>
    </source>
</evidence>
<dbReference type="InterPro" id="IPR015422">
    <property type="entry name" value="PyrdxlP-dep_Trfase_small"/>
</dbReference>
<evidence type="ECO:0000256" key="4">
    <source>
        <dbReference type="ARBA" id="ARBA00022679"/>
    </source>
</evidence>
<dbReference type="Gene3D" id="3.40.640.10">
    <property type="entry name" value="Type I PLP-dependent aspartate aminotransferase-like (Major domain)"/>
    <property type="match status" value="1"/>
</dbReference>
<sequence>MGRRSPVIRSRCIGGSGMVADPVELEYSETPEPMWNPALRALPIPGIRRMVNMAAEMDDVIHLSIGQPDFPVPDHVIEAHIDALRHGQTGYTMDAGLPELLETIAEYYADRYQRPIAPENVLVTTGATEAIYLALAATAAPGRQFLVPDPSFPLYAPLIRMNGGEVKAIPTRAENGHQLDPQEVIDNIGMRTFGIILNSPSNPTGTVYPRETVEAIVQEAAYRGVYVYSDEVYDHLLLDDLQYASVLNCTSDLDHVMMMSSFSKTYSMSGLRIGWIISSQGAIKKLRRFHIFTTTVANTPAQWAGVAALRGEKTCLDSMVAEYRRRRDRVVQLVSDAPHLTGYWPQGAFYIFPSLPPNTDATTVAIRMLQETGVCVVPGDAFGDSCPNSLRISFSASMDDIEEAFERVIPWLAKQRF</sequence>
<dbReference type="Proteomes" id="UP000001962">
    <property type="component" value="Chromosome"/>
</dbReference>
<keyword evidence="3 6" id="KW-0032">Aminotransferase</keyword>
<dbReference type="CDD" id="cd00609">
    <property type="entry name" value="AAT_like"/>
    <property type="match status" value="1"/>
</dbReference>
<dbReference type="Pfam" id="PF00155">
    <property type="entry name" value="Aminotran_1_2"/>
    <property type="match status" value="1"/>
</dbReference>
<accession>Q0AAA6</accession>
<name>Q0AAA6_ALKEH</name>
<dbReference type="InterPro" id="IPR015421">
    <property type="entry name" value="PyrdxlP-dep_Trfase_major"/>
</dbReference>
<dbReference type="SUPFAM" id="SSF53383">
    <property type="entry name" value="PLP-dependent transferases"/>
    <property type="match status" value="1"/>
</dbReference>
<keyword evidence="4 6" id="KW-0808">Transferase</keyword>
<dbReference type="PROSITE" id="PS00105">
    <property type="entry name" value="AA_TRANSFER_CLASS_1"/>
    <property type="match status" value="1"/>
</dbReference>
<dbReference type="PRINTS" id="PR00753">
    <property type="entry name" value="ACCSYNTHASE"/>
</dbReference>
<dbReference type="PANTHER" id="PTHR46383">
    <property type="entry name" value="ASPARTATE AMINOTRANSFERASE"/>
    <property type="match status" value="1"/>
</dbReference>
<dbReference type="GO" id="GO:0008483">
    <property type="term" value="F:transaminase activity"/>
    <property type="evidence" value="ECO:0007669"/>
    <property type="project" value="UniProtKB-KW"/>
</dbReference>
<dbReference type="InterPro" id="IPR015424">
    <property type="entry name" value="PyrdxlP-dep_Trfase"/>
</dbReference>
<protein>
    <recommendedName>
        <fullName evidence="6">Aminotransferase</fullName>
        <ecNumber evidence="6">2.6.1.-</ecNumber>
    </recommendedName>
</protein>
<dbReference type="HOGENOM" id="CLU_017584_4_3_6"/>
<dbReference type="GO" id="GO:0030170">
    <property type="term" value="F:pyridoxal phosphate binding"/>
    <property type="evidence" value="ECO:0007669"/>
    <property type="project" value="InterPro"/>
</dbReference>
<reference evidence="9" key="1">
    <citation type="submission" date="2006-08" db="EMBL/GenBank/DDBJ databases">
        <title>Complete sequence of Alkalilimnicola ehrilichei MLHE-1.</title>
        <authorList>
            <person name="Copeland A."/>
            <person name="Lucas S."/>
            <person name="Lapidus A."/>
            <person name="Barry K."/>
            <person name="Detter J.C."/>
            <person name="Glavina del Rio T."/>
            <person name="Hammon N."/>
            <person name="Israni S."/>
            <person name="Dalin E."/>
            <person name="Tice H."/>
            <person name="Pitluck S."/>
            <person name="Sims D."/>
            <person name="Brettin T."/>
            <person name="Bruce D."/>
            <person name="Han C."/>
            <person name="Tapia R."/>
            <person name="Gilna P."/>
            <person name="Schmutz J."/>
            <person name="Larimer F."/>
            <person name="Land M."/>
            <person name="Hauser L."/>
            <person name="Kyrpides N."/>
            <person name="Mikhailova N."/>
            <person name="Oremland R.S."/>
            <person name="Hoeft S.E."/>
            <person name="Switzer-Blum J."/>
            <person name="Kulp T."/>
            <person name="King G."/>
            <person name="Tabita R."/>
            <person name="Witte B."/>
            <person name="Santini J.M."/>
            <person name="Basu P."/>
            <person name="Hollibaugh J.T."/>
            <person name="Xie G."/>
            <person name="Stolz J.F."/>
            <person name="Richardson P."/>
        </authorList>
    </citation>
    <scope>NUCLEOTIDE SEQUENCE [LARGE SCALE GENOMIC DNA]</scope>
    <source>
        <strain evidence="9">ATCC BAA-1101 / DSM 17681 / MLHE-1</strain>
    </source>
</reference>
<dbReference type="eggNOG" id="COG0436">
    <property type="taxonomic scope" value="Bacteria"/>
</dbReference>
<evidence type="ECO:0000256" key="2">
    <source>
        <dbReference type="ARBA" id="ARBA00007441"/>
    </source>
</evidence>
<evidence type="ECO:0000313" key="9">
    <source>
        <dbReference type="Proteomes" id="UP000001962"/>
    </source>
</evidence>
<comment type="similarity">
    <text evidence="2 6">Belongs to the class-I pyridoxal-phosphate-dependent aminotransferase family.</text>
</comment>
<dbReference type="InterPro" id="IPR004839">
    <property type="entry name" value="Aminotransferase_I/II_large"/>
</dbReference>
<dbReference type="EMBL" id="CP000453">
    <property type="protein sequence ID" value="ABI56231.1"/>
    <property type="molecule type" value="Genomic_DNA"/>
</dbReference>
<dbReference type="KEGG" id="aeh:Mlg_0877"/>
<dbReference type="InterPro" id="IPR004838">
    <property type="entry name" value="NHTrfase_class1_PyrdxlP-BS"/>
</dbReference>
<gene>
    <name evidence="8" type="ordered locus">Mlg_0877</name>
</gene>
<keyword evidence="9" id="KW-1185">Reference proteome</keyword>
<dbReference type="AlphaFoldDB" id="Q0AAA6"/>
<keyword evidence="5" id="KW-0663">Pyridoxal phosphate</keyword>
<evidence type="ECO:0000256" key="5">
    <source>
        <dbReference type="ARBA" id="ARBA00022898"/>
    </source>
</evidence>
<dbReference type="EC" id="2.6.1.-" evidence="6"/>
<dbReference type="GO" id="GO:0006520">
    <property type="term" value="P:amino acid metabolic process"/>
    <property type="evidence" value="ECO:0007669"/>
    <property type="project" value="InterPro"/>
</dbReference>
<dbReference type="InterPro" id="IPR050596">
    <property type="entry name" value="AspAT/PAT-like"/>
</dbReference>